<feature type="region of interest" description="Disordered" evidence="8">
    <location>
        <begin position="166"/>
        <end position="230"/>
    </location>
</feature>
<proteinExistence type="inferred from homology"/>
<dbReference type="GO" id="GO:0010506">
    <property type="term" value="P:regulation of autophagy"/>
    <property type="evidence" value="ECO:0007669"/>
    <property type="project" value="TreeGrafter"/>
</dbReference>
<dbReference type="GO" id="GO:0016579">
    <property type="term" value="P:protein deubiquitination"/>
    <property type="evidence" value="ECO:0007669"/>
    <property type="project" value="InterPro"/>
</dbReference>
<evidence type="ECO:0000256" key="8">
    <source>
        <dbReference type="SAM" id="MobiDB-lite"/>
    </source>
</evidence>
<dbReference type="EC" id="3.4.19.12" evidence="3"/>
<feature type="non-terminal residue" evidence="10">
    <location>
        <position position="1"/>
    </location>
</feature>
<feature type="domain" description="USP" evidence="9">
    <location>
        <begin position="672"/>
        <end position="805"/>
    </location>
</feature>
<dbReference type="InterPro" id="IPR038765">
    <property type="entry name" value="Papain-like_cys_pep_sf"/>
</dbReference>
<evidence type="ECO:0000256" key="2">
    <source>
        <dbReference type="ARBA" id="ARBA00005427"/>
    </source>
</evidence>
<protein>
    <recommendedName>
        <fullName evidence="3">ubiquitinyl hydrolase 1</fullName>
        <ecNumber evidence="3">3.4.19.12</ecNumber>
    </recommendedName>
</protein>
<dbReference type="Pfam" id="PF00443">
    <property type="entry name" value="UCH"/>
    <property type="match status" value="1"/>
</dbReference>
<feature type="non-terminal residue" evidence="10">
    <location>
        <position position="805"/>
    </location>
</feature>
<evidence type="ECO:0000256" key="3">
    <source>
        <dbReference type="ARBA" id="ARBA00012759"/>
    </source>
</evidence>
<dbReference type="SUPFAM" id="SSF54001">
    <property type="entry name" value="Cysteine proteinases"/>
    <property type="match status" value="1"/>
</dbReference>
<dbReference type="PANTHER" id="PTHR24006">
    <property type="entry name" value="UBIQUITIN CARBOXYL-TERMINAL HYDROLASE"/>
    <property type="match status" value="1"/>
</dbReference>
<feature type="region of interest" description="Disordered" evidence="8">
    <location>
        <begin position="55"/>
        <end position="74"/>
    </location>
</feature>
<reference evidence="10" key="1">
    <citation type="journal article" date="2023" name="IScience">
        <title>Live-bearing cockroach genome reveals convergent evolutionary mechanisms linked to viviparity in insects and beyond.</title>
        <authorList>
            <person name="Fouks B."/>
            <person name="Harrison M.C."/>
            <person name="Mikhailova A.A."/>
            <person name="Marchal E."/>
            <person name="English S."/>
            <person name="Carruthers M."/>
            <person name="Jennings E.C."/>
            <person name="Chiamaka E.L."/>
            <person name="Frigard R.A."/>
            <person name="Pippel M."/>
            <person name="Attardo G.M."/>
            <person name="Benoit J.B."/>
            <person name="Bornberg-Bauer E."/>
            <person name="Tobe S.S."/>
        </authorList>
    </citation>
    <scope>NUCLEOTIDE SEQUENCE</scope>
    <source>
        <strain evidence="10">Stay&amp;Tobe</strain>
    </source>
</reference>
<dbReference type="Gene3D" id="3.90.70.10">
    <property type="entry name" value="Cysteine proteinases"/>
    <property type="match status" value="1"/>
</dbReference>
<sequence length="805" mass="88164">PLHFLDLADIDEKERSYLHKILFTRDPAKVDEYPELPWSDMTYSPLEWTAASYASQEPTDSSVNLDGDDSATQNASSPIAQEIVPEETHSAAAVIHTPSSVYPETPVVTLPHQIPTSVPAQPPGMYQVSHVPMSGLYVSNVANVSLHGYVSNPYSTYQQISPHPVYTGEVTHEPTTTSARNGRDSRRMNSKRNNKRIENQFNDRSSAGRHSQDILPTQSPQLDSPPTVNSSIAPQNYAMYSQISPMHHGYATQFFNPATPSHLAAHHPNPQHGTPIYIPSHPSMYTPMYSSYTHQAGAPPMMAFPTIPSGAVVTTGNSMETSGPEETTVAVTNKEVLLNEVSIHQSQKQVITYHSEPIQEMCEVVTEQNNAKSIGYQQQQSEDDDYSQSNLVKTVVVSNSNIVSEPVSFIDVTQSETKNRNLPPPSVHQHLSKDAVPSSFVPEKALNSETLVHNSVQMTQSSRVNVSDTSLCVNTVVSDLNSKQEKTIVNAVTLPSVVAQHDMSQLEIKSSCGVDVPVPSSTENIVAYTECVSNSGDVQHQTSGQNVIASHTVDVSAAQASTPAPSNSKSWASLFKSAASSPGESMMSGAPSGIKLSANMKPFQNAVPATGDLSRRVSEGHAAPVSTTANIVSGRSFPNTPTTPIEDPYLYRLGEFLSKYQLEHKTLSLQPRGLTNRSNWCYINSTLQALLACPQFYNLMKDLKKPLETRRTTKSTTPIIDSMVQFVSEFLPLSAASRPRDRKEKAVRKDDGSIEDQCGPPFEPNYIYKMLNSIRSDTFKVEGRQEDAEEFLGCLLNALNDEMLE</sequence>
<dbReference type="PROSITE" id="PS50235">
    <property type="entry name" value="USP_3"/>
    <property type="match status" value="1"/>
</dbReference>
<keyword evidence="4" id="KW-0645">Protease</keyword>
<evidence type="ECO:0000259" key="9">
    <source>
        <dbReference type="PROSITE" id="PS50235"/>
    </source>
</evidence>
<dbReference type="Proteomes" id="UP001233999">
    <property type="component" value="Unassembled WGS sequence"/>
</dbReference>
<evidence type="ECO:0000256" key="5">
    <source>
        <dbReference type="ARBA" id="ARBA00022786"/>
    </source>
</evidence>
<evidence type="ECO:0000256" key="6">
    <source>
        <dbReference type="ARBA" id="ARBA00022801"/>
    </source>
</evidence>
<reference evidence="10" key="2">
    <citation type="submission" date="2023-05" db="EMBL/GenBank/DDBJ databases">
        <authorList>
            <person name="Fouks B."/>
        </authorList>
    </citation>
    <scope>NUCLEOTIDE SEQUENCE</scope>
    <source>
        <strain evidence="10">Stay&amp;Tobe</strain>
        <tissue evidence="10">Testes</tissue>
    </source>
</reference>
<keyword evidence="11" id="KW-1185">Reference proteome</keyword>
<gene>
    <name evidence="10" type="ORF">L9F63_025073</name>
</gene>
<dbReference type="GO" id="GO:0005634">
    <property type="term" value="C:nucleus"/>
    <property type="evidence" value="ECO:0007669"/>
    <property type="project" value="TreeGrafter"/>
</dbReference>
<comment type="catalytic activity">
    <reaction evidence="1">
        <text>Thiol-dependent hydrolysis of ester, thioester, amide, peptide and isopeptide bonds formed by the C-terminal Gly of ubiquitin (a 76-residue protein attached to proteins as an intracellular targeting signal).</text>
        <dbReference type="EC" id="3.4.19.12"/>
    </reaction>
</comment>
<keyword evidence="7" id="KW-0788">Thiol protease</keyword>
<dbReference type="AlphaFoldDB" id="A0AAD8E5Y9"/>
<dbReference type="InterPro" id="IPR028889">
    <property type="entry name" value="USP"/>
</dbReference>
<feature type="compositionally biased region" description="Polar residues" evidence="8">
    <location>
        <begin position="199"/>
        <end position="230"/>
    </location>
</feature>
<dbReference type="EMBL" id="JASPKZ010009040">
    <property type="protein sequence ID" value="KAJ9578066.1"/>
    <property type="molecule type" value="Genomic_DNA"/>
</dbReference>
<organism evidence="10 11">
    <name type="scientific">Diploptera punctata</name>
    <name type="common">Pacific beetle cockroach</name>
    <dbReference type="NCBI Taxonomy" id="6984"/>
    <lineage>
        <taxon>Eukaryota</taxon>
        <taxon>Metazoa</taxon>
        <taxon>Ecdysozoa</taxon>
        <taxon>Arthropoda</taxon>
        <taxon>Hexapoda</taxon>
        <taxon>Insecta</taxon>
        <taxon>Pterygota</taxon>
        <taxon>Neoptera</taxon>
        <taxon>Polyneoptera</taxon>
        <taxon>Dictyoptera</taxon>
        <taxon>Blattodea</taxon>
        <taxon>Blaberoidea</taxon>
        <taxon>Blaberidae</taxon>
        <taxon>Diplopterinae</taxon>
        <taxon>Diploptera</taxon>
    </lineage>
</organism>
<evidence type="ECO:0000313" key="10">
    <source>
        <dbReference type="EMBL" id="KAJ9578066.1"/>
    </source>
</evidence>
<comment type="similarity">
    <text evidence="2">Belongs to the peptidase C19 family. USP10 subfamily.</text>
</comment>
<evidence type="ECO:0000256" key="7">
    <source>
        <dbReference type="ARBA" id="ARBA00022807"/>
    </source>
</evidence>
<accession>A0AAD8E5Y9</accession>
<dbReference type="GO" id="GO:0005829">
    <property type="term" value="C:cytosol"/>
    <property type="evidence" value="ECO:0007669"/>
    <property type="project" value="TreeGrafter"/>
</dbReference>
<evidence type="ECO:0000256" key="1">
    <source>
        <dbReference type="ARBA" id="ARBA00000707"/>
    </source>
</evidence>
<dbReference type="GO" id="GO:0004843">
    <property type="term" value="F:cysteine-type deubiquitinase activity"/>
    <property type="evidence" value="ECO:0007669"/>
    <property type="project" value="UniProtKB-EC"/>
</dbReference>
<name>A0AAD8E5Y9_DIPPU</name>
<dbReference type="GO" id="GO:0006508">
    <property type="term" value="P:proteolysis"/>
    <property type="evidence" value="ECO:0007669"/>
    <property type="project" value="UniProtKB-KW"/>
</dbReference>
<comment type="caution">
    <text evidence="10">The sequence shown here is derived from an EMBL/GenBank/DDBJ whole genome shotgun (WGS) entry which is preliminary data.</text>
</comment>
<evidence type="ECO:0000256" key="4">
    <source>
        <dbReference type="ARBA" id="ARBA00022670"/>
    </source>
</evidence>
<keyword evidence="6" id="KW-0378">Hydrolase</keyword>
<keyword evidence="5" id="KW-0833">Ubl conjugation pathway</keyword>
<dbReference type="InterPro" id="IPR050164">
    <property type="entry name" value="Peptidase_C19"/>
</dbReference>
<dbReference type="GO" id="GO:0030330">
    <property type="term" value="P:DNA damage response, signal transduction by p53 class mediator"/>
    <property type="evidence" value="ECO:0007669"/>
    <property type="project" value="TreeGrafter"/>
</dbReference>
<dbReference type="InterPro" id="IPR001394">
    <property type="entry name" value="Peptidase_C19_UCH"/>
</dbReference>
<dbReference type="PANTHER" id="PTHR24006:SF687">
    <property type="entry name" value="UBIQUITIN CARBOXYL-TERMINAL HYDROLASE 10"/>
    <property type="match status" value="1"/>
</dbReference>
<evidence type="ECO:0000313" key="11">
    <source>
        <dbReference type="Proteomes" id="UP001233999"/>
    </source>
</evidence>